<evidence type="ECO:0000313" key="2">
    <source>
        <dbReference type="EMBL" id="CAE0306009.1"/>
    </source>
</evidence>
<dbReference type="GO" id="GO:0004305">
    <property type="term" value="F:ethanolamine kinase activity"/>
    <property type="evidence" value="ECO:0007669"/>
    <property type="project" value="TreeGrafter"/>
</dbReference>
<proteinExistence type="inferred from homology"/>
<dbReference type="PANTHER" id="PTHR22603">
    <property type="entry name" value="CHOLINE/ETHANOALAMINE KINASE"/>
    <property type="match status" value="1"/>
</dbReference>
<dbReference type="AlphaFoldDB" id="A0A7S3ML58"/>
<comment type="similarity">
    <text evidence="1">Belongs to the choline/ethanolamine kinase family.</text>
</comment>
<reference evidence="2" key="1">
    <citation type="submission" date="2021-01" db="EMBL/GenBank/DDBJ databases">
        <authorList>
            <person name="Corre E."/>
            <person name="Pelletier E."/>
            <person name="Niang G."/>
            <person name="Scheremetjew M."/>
            <person name="Finn R."/>
            <person name="Kale V."/>
            <person name="Holt S."/>
            <person name="Cochrane G."/>
            <person name="Meng A."/>
            <person name="Brown T."/>
            <person name="Cohen L."/>
        </authorList>
    </citation>
    <scope>NUCLEOTIDE SEQUENCE</scope>
    <source>
        <strain evidence="2">Fehren 1</strain>
    </source>
</reference>
<dbReference type="Gene3D" id="3.30.200.20">
    <property type="entry name" value="Phosphorylase Kinase, domain 1"/>
    <property type="match status" value="1"/>
</dbReference>
<dbReference type="GO" id="GO:0005737">
    <property type="term" value="C:cytoplasm"/>
    <property type="evidence" value="ECO:0007669"/>
    <property type="project" value="TreeGrafter"/>
</dbReference>
<dbReference type="PANTHER" id="PTHR22603:SF93">
    <property type="entry name" value="RE24176P"/>
    <property type="match status" value="1"/>
</dbReference>
<dbReference type="InterPro" id="IPR011009">
    <property type="entry name" value="Kinase-like_dom_sf"/>
</dbReference>
<dbReference type="Pfam" id="PF01633">
    <property type="entry name" value="Choline_kinase"/>
    <property type="match status" value="1"/>
</dbReference>
<dbReference type="SUPFAM" id="SSF56112">
    <property type="entry name" value="Protein kinase-like (PK-like)"/>
    <property type="match status" value="1"/>
</dbReference>
<evidence type="ECO:0000256" key="1">
    <source>
        <dbReference type="ARBA" id="ARBA00038211"/>
    </source>
</evidence>
<dbReference type="EMBL" id="HBIE01002664">
    <property type="protein sequence ID" value="CAE0306009.1"/>
    <property type="molecule type" value="Transcribed_RNA"/>
</dbReference>
<dbReference type="GO" id="GO:0004103">
    <property type="term" value="F:choline kinase activity"/>
    <property type="evidence" value="ECO:0007669"/>
    <property type="project" value="TreeGrafter"/>
</dbReference>
<sequence length="317" mass="36802">MPRVFLYRKFECEVVDKQIEATLFRCMSEAGLGPKLVFQSETFRIEYFFTGRPLSIWEMRNPVIVKKVVEELFNFHTKSGASEAIDAIKPRATSRMGVEIAIEEWGPASIERIASIRQKLNAQDAGHRKILSTLDRLCETYLKNGYQSVLRSCIPAGEVVLTHNDCQENNILLSQGDSANKICLIDYEYGMWNPRMYDLANYLNEMCCDNAYPAGTGVAHFLENWATEEEIVNITRLYYQLEKGENAVWSLDDEECRQRVHSVKQCMVLNCFYWSVWSIMMLTQEEETDPDIYYWEFIESKCDMHQMCVEKFGIGQI</sequence>
<accession>A0A7S3ML58</accession>
<name>A0A7S3ML58_9SPIT</name>
<evidence type="ECO:0008006" key="3">
    <source>
        <dbReference type="Google" id="ProtNLM"/>
    </source>
</evidence>
<dbReference type="Gene3D" id="3.90.1200.10">
    <property type="match status" value="1"/>
</dbReference>
<organism evidence="2">
    <name type="scientific">Favella ehrenbergii</name>
    <dbReference type="NCBI Taxonomy" id="182087"/>
    <lineage>
        <taxon>Eukaryota</taxon>
        <taxon>Sar</taxon>
        <taxon>Alveolata</taxon>
        <taxon>Ciliophora</taxon>
        <taxon>Intramacronucleata</taxon>
        <taxon>Spirotrichea</taxon>
        <taxon>Choreotrichia</taxon>
        <taxon>Tintinnida</taxon>
        <taxon>Xystonellidae</taxon>
        <taxon>Favella</taxon>
    </lineage>
</organism>
<gene>
    <name evidence="2" type="ORF">FEHR0123_LOCUS914</name>
</gene>
<dbReference type="GO" id="GO:0006646">
    <property type="term" value="P:phosphatidylethanolamine biosynthetic process"/>
    <property type="evidence" value="ECO:0007669"/>
    <property type="project" value="TreeGrafter"/>
</dbReference>
<protein>
    <recommendedName>
        <fullName evidence="3">Choline kinase</fullName>
    </recommendedName>
</protein>